<sequence length="235" mass="27198">MQSPIQIRRRNEENLDPLLLIPDFSFPGRTLYAEPFESSYSVRIVELPTDKIQVDFPEYRTWIETISQEIVASKRKVKLIGEGLFSGMVFELLQKHSSKIESASVLNPPFFKPDDGFSWLPKNVDWILERFPWNPWFLLSRELHSFYDSMERSFHVGLTDSGFLPSIVFTKKSEPITKQIRNFGEILGKFSVFRIEASDSKSVQPILKDLFMKILADAPISSVQKKSKFKIEPGF</sequence>
<accession>A0A6N4QSU4</accession>
<proteinExistence type="predicted"/>
<dbReference type="EMBL" id="RQGM01000008">
    <property type="protein sequence ID" value="TGL89052.1"/>
    <property type="molecule type" value="Genomic_DNA"/>
</dbReference>
<dbReference type="Proteomes" id="UP000297613">
    <property type="component" value="Unassembled WGS sequence"/>
</dbReference>
<reference evidence="1 2" key="1">
    <citation type="journal article" date="2019" name="PLoS Negl. Trop. Dis.">
        <title>Revisiting the worldwide diversity of Leptospira species in the environment.</title>
        <authorList>
            <person name="Vincent A.T."/>
            <person name="Schiettekatte O."/>
            <person name="Bourhy P."/>
            <person name="Veyrier F.J."/>
            <person name="Picardeau M."/>
        </authorList>
    </citation>
    <scope>NUCLEOTIDE SEQUENCE [LARGE SCALE GENOMIC DNA]</scope>
    <source>
        <strain evidence="1 2">201702445</strain>
    </source>
</reference>
<dbReference type="AlphaFoldDB" id="A0A6N4QSU4"/>
<comment type="caution">
    <text evidence="1">The sequence shown here is derived from an EMBL/GenBank/DDBJ whole genome shotgun (WGS) entry which is preliminary data.</text>
</comment>
<protein>
    <recommendedName>
        <fullName evidence="3">Alpha/beta hydrolase</fullName>
    </recommendedName>
</protein>
<gene>
    <name evidence="1" type="ORF">EHQ83_02375</name>
</gene>
<dbReference type="RefSeq" id="WP_135569987.1">
    <property type="nucleotide sequence ID" value="NZ_RQGK01000004.1"/>
</dbReference>
<name>A0A6N4QSU4_9LEPT</name>
<organism evidence="1 2">
    <name type="scientific">Leptospira yasudae</name>
    <dbReference type="NCBI Taxonomy" id="2202201"/>
    <lineage>
        <taxon>Bacteria</taxon>
        <taxon>Pseudomonadati</taxon>
        <taxon>Spirochaetota</taxon>
        <taxon>Spirochaetia</taxon>
        <taxon>Leptospirales</taxon>
        <taxon>Leptospiraceae</taxon>
        <taxon>Leptospira</taxon>
    </lineage>
</organism>
<evidence type="ECO:0000313" key="2">
    <source>
        <dbReference type="Proteomes" id="UP000297613"/>
    </source>
</evidence>
<evidence type="ECO:0008006" key="3">
    <source>
        <dbReference type="Google" id="ProtNLM"/>
    </source>
</evidence>
<evidence type="ECO:0000313" key="1">
    <source>
        <dbReference type="EMBL" id="TGL89052.1"/>
    </source>
</evidence>